<dbReference type="Proteomes" id="UP000038040">
    <property type="component" value="Unplaced"/>
</dbReference>
<dbReference type="PROSITE" id="PS50262">
    <property type="entry name" value="G_PROTEIN_RECEP_F1_2"/>
    <property type="match status" value="1"/>
</dbReference>
<feature type="transmembrane region" description="Helical" evidence="5">
    <location>
        <begin position="98"/>
        <end position="122"/>
    </location>
</feature>
<evidence type="ECO:0000259" key="6">
    <source>
        <dbReference type="PROSITE" id="PS50262"/>
    </source>
</evidence>
<gene>
    <name evidence="7" type="ORF">DME_LOCUS4394</name>
</gene>
<evidence type="ECO:0000313" key="10">
    <source>
        <dbReference type="WBParaSite" id="DME_0000003401-mRNA-1"/>
    </source>
</evidence>
<dbReference type="PANTHER" id="PTHR23017">
    <property type="entry name" value="SERPENTINE RECEPTOR, CLASS X"/>
    <property type="match status" value="1"/>
</dbReference>
<reference evidence="7 9" key="2">
    <citation type="submission" date="2018-11" db="EMBL/GenBank/DDBJ databases">
        <authorList>
            <consortium name="Pathogen Informatics"/>
        </authorList>
    </citation>
    <scope>NUCLEOTIDE SEQUENCE [LARGE SCALE GENOMIC DNA]</scope>
</reference>
<reference evidence="10" key="1">
    <citation type="submission" date="2017-02" db="UniProtKB">
        <authorList>
            <consortium name="WormBaseParasite"/>
        </authorList>
    </citation>
    <scope>IDENTIFICATION</scope>
</reference>
<dbReference type="PANTHER" id="PTHR23017:SF3">
    <property type="entry name" value="G-PROTEIN COUPLED RECEPTORS FAMILY 1 PROFILE DOMAIN-CONTAINING PROTEIN"/>
    <property type="match status" value="1"/>
</dbReference>
<feature type="domain" description="G-protein coupled receptors family 1 profile" evidence="6">
    <location>
        <begin position="1"/>
        <end position="167"/>
    </location>
</feature>
<evidence type="ECO:0000313" key="7">
    <source>
        <dbReference type="EMBL" id="VDN54421.1"/>
    </source>
</evidence>
<accession>A0A0N4U0F6</accession>
<keyword evidence="3 5" id="KW-1133">Transmembrane helix</keyword>
<dbReference type="InterPro" id="IPR017452">
    <property type="entry name" value="GPCR_Rhodpsn_7TM"/>
</dbReference>
<dbReference type="Pfam" id="PF10328">
    <property type="entry name" value="7TM_GPCR_Srx"/>
    <property type="match status" value="2"/>
</dbReference>
<keyword evidence="4 5" id="KW-0472">Membrane</keyword>
<comment type="subcellular location">
    <subcellularLocation>
        <location evidence="1">Membrane</location>
    </subcellularLocation>
</comment>
<feature type="transmembrane region" description="Helical" evidence="5">
    <location>
        <begin position="211"/>
        <end position="232"/>
    </location>
</feature>
<proteinExistence type="predicted"/>
<dbReference type="EMBL" id="UYYG01001150">
    <property type="protein sequence ID" value="VDN54421.1"/>
    <property type="molecule type" value="Genomic_DNA"/>
</dbReference>
<evidence type="ECO:0000313" key="9">
    <source>
        <dbReference type="Proteomes" id="UP000274756"/>
    </source>
</evidence>
<dbReference type="OrthoDB" id="5825164at2759"/>
<dbReference type="Gene3D" id="1.20.1070.10">
    <property type="entry name" value="Rhodopsin 7-helix transmembrane proteins"/>
    <property type="match status" value="1"/>
</dbReference>
<sequence>MGVATNTLAICTILISSQLHNAFGYISTSQSTANIVVSLIFCFWAAPLALNPIPGHLILFFWWVALFSHFAIACNRLIAVTRPIRYAKIFSTRNTKIVLIFVWAIPFLYSLIYEINGCNFYFNRLTLKWEYSETACGQMLSTYIDVIICYMMIISVLTIDITTYILMKRFNSHVRFPVHCPSDSNFTVQKVANNIVVKGASYIRRKKEISFYIQACCSISVYLVTVIFFYGVEGYIDSPIISFYMSTFLWEIVHMIDGSNERSFPKMPEERITTYSDKPQSLTQSRLPSLLNPPLMPAIPSRI</sequence>
<dbReference type="Proteomes" id="UP000274756">
    <property type="component" value="Unassembled WGS sequence"/>
</dbReference>
<evidence type="ECO:0000256" key="2">
    <source>
        <dbReference type="ARBA" id="ARBA00022692"/>
    </source>
</evidence>
<name>A0A0N4U0F6_DRAME</name>
<evidence type="ECO:0000256" key="3">
    <source>
        <dbReference type="ARBA" id="ARBA00022989"/>
    </source>
</evidence>
<evidence type="ECO:0000313" key="8">
    <source>
        <dbReference type="Proteomes" id="UP000038040"/>
    </source>
</evidence>
<feature type="transmembrane region" description="Helical" evidence="5">
    <location>
        <begin position="56"/>
        <end position="78"/>
    </location>
</feature>
<dbReference type="WBParaSite" id="DME_0000003401-mRNA-1">
    <property type="protein sequence ID" value="DME_0000003401-mRNA-1"/>
    <property type="gene ID" value="DME_0000003401"/>
</dbReference>
<evidence type="ECO:0000256" key="1">
    <source>
        <dbReference type="ARBA" id="ARBA00004370"/>
    </source>
</evidence>
<organism evidence="8 10">
    <name type="scientific">Dracunculus medinensis</name>
    <name type="common">Guinea worm</name>
    <dbReference type="NCBI Taxonomy" id="318479"/>
    <lineage>
        <taxon>Eukaryota</taxon>
        <taxon>Metazoa</taxon>
        <taxon>Ecdysozoa</taxon>
        <taxon>Nematoda</taxon>
        <taxon>Chromadorea</taxon>
        <taxon>Rhabditida</taxon>
        <taxon>Spirurina</taxon>
        <taxon>Dracunculoidea</taxon>
        <taxon>Dracunculidae</taxon>
        <taxon>Dracunculus</taxon>
    </lineage>
</organism>
<feature type="transmembrane region" description="Helical" evidence="5">
    <location>
        <begin position="142"/>
        <end position="166"/>
    </location>
</feature>
<dbReference type="GO" id="GO:0016020">
    <property type="term" value="C:membrane"/>
    <property type="evidence" value="ECO:0007669"/>
    <property type="project" value="UniProtKB-SubCell"/>
</dbReference>
<dbReference type="SUPFAM" id="SSF81321">
    <property type="entry name" value="Family A G protein-coupled receptor-like"/>
    <property type="match status" value="1"/>
</dbReference>
<evidence type="ECO:0000256" key="4">
    <source>
        <dbReference type="ARBA" id="ARBA00023136"/>
    </source>
</evidence>
<dbReference type="InterPro" id="IPR019430">
    <property type="entry name" value="7TM_GPCR_serpentine_rcpt_Srx"/>
</dbReference>
<dbReference type="AlphaFoldDB" id="A0A0N4U0F6"/>
<dbReference type="CDD" id="cd00637">
    <property type="entry name" value="7tm_classA_rhodopsin-like"/>
    <property type="match status" value="1"/>
</dbReference>
<keyword evidence="9" id="KW-1185">Reference proteome</keyword>
<keyword evidence="2 5" id="KW-0812">Transmembrane</keyword>
<protein>
    <submittedName>
        <fullName evidence="10">G_PROTEIN_RECEP_F1_2 domain-containing protein</fullName>
    </submittedName>
</protein>
<evidence type="ECO:0000256" key="5">
    <source>
        <dbReference type="SAM" id="Phobius"/>
    </source>
</evidence>